<evidence type="ECO:0000256" key="1">
    <source>
        <dbReference type="SAM" id="Coils"/>
    </source>
</evidence>
<evidence type="ECO:0000313" key="4">
    <source>
        <dbReference type="Proteomes" id="UP001566132"/>
    </source>
</evidence>
<gene>
    <name evidence="3" type="ORF">ABEB36_008071</name>
</gene>
<proteinExistence type="predicted"/>
<evidence type="ECO:0000256" key="2">
    <source>
        <dbReference type="SAM" id="MobiDB-lite"/>
    </source>
</evidence>
<comment type="caution">
    <text evidence="3">The sequence shown here is derived from an EMBL/GenBank/DDBJ whole genome shotgun (WGS) entry which is preliminary data.</text>
</comment>
<organism evidence="3 4">
    <name type="scientific">Hypothenemus hampei</name>
    <name type="common">Coffee berry borer</name>
    <dbReference type="NCBI Taxonomy" id="57062"/>
    <lineage>
        <taxon>Eukaryota</taxon>
        <taxon>Metazoa</taxon>
        <taxon>Ecdysozoa</taxon>
        <taxon>Arthropoda</taxon>
        <taxon>Hexapoda</taxon>
        <taxon>Insecta</taxon>
        <taxon>Pterygota</taxon>
        <taxon>Neoptera</taxon>
        <taxon>Endopterygota</taxon>
        <taxon>Coleoptera</taxon>
        <taxon>Polyphaga</taxon>
        <taxon>Cucujiformia</taxon>
        <taxon>Curculionidae</taxon>
        <taxon>Scolytinae</taxon>
        <taxon>Hypothenemus</taxon>
    </lineage>
</organism>
<reference evidence="3 4" key="1">
    <citation type="submission" date="2024-05" db="EMBL/GenBank/DDBJ databases">
        <title>Genetic variation in Jamaican populations of the coffee berry borer (Hypothenemus hampei).</title>
        <authorList>
            <person name="Errbii M."/>
            <person name="Myrie A."/>
        </authorList>
    </citation>
    <scope>NUCLEOTIDE SEQUENCE [LARGE SCALE GENOMIC DNA]</scope>
    <source>
        <strain evidence="3">JA-Hopewell-2020-01-JO</strain>
        <tissue evidence="3">Whole body</tissue>
    </source>
</reference>
<dbReference type="AlphaFoldDB" id="A0ABD1EKM1"/>
<keyword evidence="4" id="KW-1185">Reference proteome</keyword>
<dbReference type="EMBL" id="JBDJPC010000006">
    <property type="protein sequence ID" value="KAL1497044.1"/>
    <property type="molecule type" value="Genomic_DNA"/>
</dbReference>
<feature type="compositionally biased region" description="Basic and acidic residues" evidence="2">
    <location>
        <begin position="1"/>
        <end position="14"/>
    </location>
</feature>
<accession>A0ABD1EKM1</accession>
<protein>
    <submittedName>
        <fullName evidence="3">Uncharacterized protein</fullName>
    </submittedName>
</protein>
<sequence>MVKNLQEEAQKSSDQRLLSSPHLTEQPSSANHLVDNLKEVNKYLVNRAQDALDTVGHSHGKQEGDVDSENTKKIITDLKKMPQFLLSKAKTVLNGFDKKISENQRPDEIIGVTHKNEVNTEIPSTTIAFKNKFEKYMDDLKKRRQNQYSPENILKNSQISSRIQNLKEEPSSKSTHSQLLQLPQDLEKRREELKSKLQQVLAKKPLVDNKEWVEVGAKEPAELSTEATIKETSPSSTSTSIFLPTLISTPITKKPDILKKYLENLRSNSVLPSLKQSNPLTSDNQSESTRKVNLFKDKIKNYVDNMKNPLEPKVESRLAEEQEVKTPRKSESEKLKEIFKATLGQDPKPINNEILETVNKPEQVKDEKDFLSLSRASTEKRKEELNNLRNKLLNLAKGQFNKPSSILGSSIGKKNDEGNKEQIVGKPLDINTLLGMENSSKSADNNDIIEWSSNLGQIVQSSSKPQDVFFIGKGIKLPMKISKGEDGVLDFSVDLDKLCSCKNSTCPKNHTAIEQTVSTILEAEAELKDQLSHPEQMENDNEPSLKRSIINKRSTDVTGLMLGLENQQKKIENTLANSINKLQDDTRKVTNQVLNGVNSPSLMKQSVKNTIETQRRKVAQESEKINNAVVNNVKQMERDRIIKKILNQLNYPKLPLDHPESQYLTNNLKQLYKTLQSPEKIIEKANFNLNKLTTTVNPLALFNNQMKKSLTEDILNFQNPIQTGQIDVLENKLQQLDNEVKKYEDKSEKLFIDESKKLLGSHTNKVIDEEVNIISKLLSWISDFSKVEKNEI</sequence>
<keyword evidence="1" id="KW-0175">Coiled coil</keyword>
<dbReference type="Proteomes" id="UP001566132">
    <property type="component" value="Unassembled WGS sequence"/>
</dbReference>
<evidence type="ECO:0000313" key="3">
    <source>
        <dbReference type="EMBL" id="KAL1497044.1"/>
    </source>
</evidence>
<feature type="coiled-coil region" evidence="1">
    <location>
        <begin position="726"/>
        <end position="753"/>
    </location>
</feature>
<name>A0ABD1EKM1_HYPHA</name>
<feature type="compositionally biased region" description="Polar residues" evidence="2">
    <location>
        <begin position="15"/>
        <end position="31"/>
    </location>
</feature>
<feature type="region of interest" description="Disordered" evidence="2">
    <location>
        <begin position="1"/>
        <end position="34"/>
    </location>
</feature>
<feature type="coiled-coil region" evidence="1">
    <location>
        <begin position="604"/>
        <end position="639"/>
    </location>
</feature>